<dbReference type="Proteomes" id="UP000193648">
    <property type="component" value="Unassembled WGS sequence"/>
</dbReference>
<comment type="caution">
    <text evidence="2">The sequence shown here is derived from an EMBL/GenBank/DDBJ whole genome shotgun (WGS) entry which is preliminary data.</text>
</comment>
<proteinExistence type="predicted"/>
<name>A0A1Y2GFU4_9FUNG</name>
<dbReference type="AlphaFoldDB" id="A0A1Y2GFU4"/>
<reference evidence="2 3" key="1">
    <citation type="submission" date="2016-07" db="EMBL/GenBank/DDBJ databases">
        <title>Pervasive Adenine N6-methylation of Active Genes in Fungi.</title>
        <authorList>
            <consortium name="DOE Joint Genome Institute"/>
            <person name="Mondo S.J."/>
            <person name="Dannebaum R.O."/>
            <person name="Kuo R.C."/>
            <person name="Labutti K."/>
            <person name="Haridas S."/>
            <person name="Kuo A."/>
            <person name="Salamov A."/>
            <person name="Ahrendt S.R."/>
            <person name="Lipzen A."/>
            <person name="Sullivan W."/>
            <person name="Andreopoulos W.B."/>
            <person name="Clum A."/>
            <person name="Lindquist E."/>
            <person name="Daum C."/>
            <person name="Ramamoorthy G.K."/>
            <person name="Gryganskyi A."/>
            <person name="Culley D."/>
            <person name="Magnuson J.K."/>
            <person name="James T.Y."/>
            <person name="O'Malley M.A."/>
            <person name="Stajich J.E."/>
            <person name="Spatafora J.W."/>
            <person name="Visel A."/>
            <person name="Grigoriev I.V."/>
        </authorList>
    </citation>
    <scope>NUCLEOTIDE SEQUENCE [LARGE SCALE GENOMIC DNA]</scope>
    <source>
        <strain evidence="2 3">NRRL 3116</strain>
    </source>
</reference>
<keyword evidence="3" id="KW-1185">Reference proteome</keyword>
<gene>
    <name evidence="2" type="ORF">BCR41DRAFT_372730</name>
</gene>
<feature type="region of interest" description="Disordered" evidence="1">
    <location>
        <begin position="1"/>
        <end position="24"/>
    </location>
</feature>
<dbReference type="GeneID" id="33568555"/>
<dbReference type="RefSeq" id="XP_021878971.1">
    <property type="nucleotide sequence ID" value="XM_022026712.1"/>
</dbReference>
<evidence type="ECO:0000313" key="2">
    <source>
        <dbReference type="EMBL" id="ORZ09701.1"/>
    </source>
</evidence>
<evidence type="ECO:0000313" key="3">
    <source>
        <dbReference type="Proteomes" id="UP000193648"/>
    </source>
</evidence>
<dbReference type="InParanoid" id="A0A1Y2GFU4"/>
<dbReference type="EMBL" id="MCFF01000033">
    <property type="protein sequence ID" value="ORZ09701.1"/>
    <property type="molecule type" value="Genomic_DNA"/>
</dbReference>
<organism evidence="2 3">
    <name type="scientific">Lobosporangium transversale</name>
    <dbReference type="NCBI Taxonomy" id="64571"/>
    <lineage>
        <taxon>Eukaryota</taxon>
        <taxon>Fungi</taxon>
        <taxon>Fungi incertae sedis</taxon>
        <taxon>Mucoromycota</taxon>
        <taxon>Mortierellomycotina</taxon>
        <taxon>Mortierellomycetes</taxon>
        <taxon>Mortierellales</taxon>
        <taxon>Mortierellaceae</taxon>
        <taxon>Lobosporangium</taxon>
    </lineage>
</organism>
<evidence type="ECO:0000256" key="1">
    <source>
        <dbReference type="SAM" id="MobiDB-lite"/>
    </source>
</evidence>
<sequence>MPSLSPSPEEFKVPSREFVSPSKNEWPLDESTATLEAGEMGSCAALVPGPRACIDEVLANVLTGGLLVNILEALLELRVLRIECSSYMRWIRESPRGVRPLEAILGGCIPGDRVVDRVTRLELPRAAAPLRDIGLSIRGALMWLSSPFRPALLSASELVTTVLDVSPVSGSDKGDTLWAGWAPGEVFDSSALPSSLPGFGFVLL</sequence>
<protein>
    <submittedName>
        <fullName evidence="2">Uncharacterized protein</fullName>
    </submittedName>
</protein>
<accession>A0A1Y2GFU4</accession>